<proteinExistence type="inferred from homology"/>
<dbReference type="Proteomes" id="UP000252694">
    <property type="component" value="Unassembled WGS sequence"/>
</dbReference>
<dbReference type="InterPro" id="IPR014729">
    <property type="entry name" value="Rossmann-like_a/b/a_fold"/>
</dbReference>
<evidence type="ECO:0000256" key="3">
    <source>
        <dbReference type="ARBA" id="ARBA00022598"/>
    </source>
</evidence>
<sequence length="594" mass="66394">MILYDLIDSEKKPSLTSQINSLLQAAFIKAGLPTETAFSTKSMMTDIADFQCNGVLQVAKSLRKNPFDLATTVVNHLLISPEFSNVSVSGPGFINLKLSDEMLNRSASKQLEDPNLNVSLVNNKRCILIDFGGPNVAKPLHVGHLRSLIIGESVRRIFAIQGYNIISDLHLGDWGLQMGMLISEIEIRYPNLRCFDELNPSLSIDSLKCIEELDSLYPEASKACQNDPERMQFARKVTAALQAGHVGYRLLWEKLRSISLSKQLKDMELLNAHFDLFLGESDVQPLIPEMIQSLRSKGIAKESQGALIIDVSEETDKKPMPPLILEKSDGSALYATTDLATVLDRYIKFQPESILYVVDQRQSLHFEQVFRAVRVADYAKSTKLIHIGFGTVNGVDGKPYKTRDGGVARLSDLLEEAIQKAKSRIALRSETTGEESELLARKVGLAAIKFADLDSHRQSGYIFDAERLVSFEGRTGPYVQYACVRISSILKKAEEYGWSKGDINIIEPAERELVIECARFPDYILSVSSTYAPNEITNYVFNLAQVFHRFYKECSVMNANNDEIRSSRISLCMLAHAVLSRGLWLLGIEVPTRM</sequence>
<keyword evidence="7 9" id="KW-0030">Aminoacyl-tRNA synthetase</keyword>
<dbReference type="SUPFAM" id="SSF47323">
    <property type="entry name" value="Anticodon-binding domain of a subclass of class I aminoacyl-tRNA synthetases"/>
    <property type="match status" value="1"/>
</dbReference>
<feature type="short sequence motif" description="'HIGH' region" evidence="9">
    <location>
        <begin position="134"/>
        <end position="144"/>
    </location>
</feature>
<dbReference type="Pfam" id="PF05746">
    <property type="entry name" value="DALR_1"/>
    <property type="match status" value="1"/>
</dbReference>
<keyword evidence="2 9" id="KW-0963">Cytoplasm</keyword>
<comment type="subcellular location">
    <subcellularLocation>
        <location evidence="9">Cytoplasm</location>
    </subcellularLocation>
</comment>
<dbReference type="PANTHER" id="PTHR11956:SF5">
    <property type="entry name" value="ARGININE--TRNA LIGASE, CYTOPLASMIC"/>
    <property type="match status" value="1"/>
</dbReference>
<organism evidence="11 12">
    <name type="scientific">Acinetobacter baumannii</name>
    <dbReference type="NCBI Taxonomy" id="470"/>
    <lineage>
        <taxon>Bacteria</taxon>
        <taxon>Pseudomonadati</taxon>
        <taxon>Pseudomonadota</taxon>
        <taxon>Gammaproteobacteria</taxon>
        <taxon>Moraxellales</taxon>
        <taxon>Moraxellaceae</taxon>
        <taxon>Acinetobacter</taxon>
        <taxon>Acinetobacter calcoaceticus/baumannii complex</taxon>
    </lineage>
</organism>
<dbReference type="InterPro" id="IPR001412">
    <property type="entry name" value="aa-tRNA-synth_I_CS"/>
</dbReference>
<evidence type="ECO:0000256" key="9">
    <source>
        <dbReference type="HAMAP-Rule" id="MF_00123"/>
    </source>
</evidence>
<dbReference type="PROSITE" id="PS00178">
    <property type="entry name" value="AA_TRNA_LIGASE_I"/>
    <property type="match status" value="1"/>
</dbReference>
<dbReference type="InterPro" id="IPR036695">
    <property type="entry name" value="Arg-tRNA-synth_N_sf"/>
</dbReference>
<dbReference type="PRINTS" id="PR01038">
    <property type="entry name" value="TRNASYNTHARG"/>
</dbReference>
<dbReference type="InterPro" id="IPR001278">
    <property type="entry name" value="Arg-tRNA-ligase"/>
</dbReference>
<evidence type="ECO:0000256" key="5">
    <source>
        <dbReference type="ARBA" id="ARBA00022840"/>
    </source>
</evidence>
<dbReference type="EC" id="6.1.1.19" evidence="9"/>
<comment type="similarity">
    <text evidence="1 9 10">Belongs to the class-I aminoacyl-tRNA synthetase family.</text>
</comment>
<dbReference type="AlphaFoldDB" id="A0A333V842"/>
<dbReference type="SMART" id="SM00836">
    <property type="entry name" value="DALR_1"/>
    <property type="match status" value="1"/>
</dbReference>
<keyword evidence="3 9" id="KW-0436">Ligase</keyword>
<dbReference type="Gene3D" id="3.40.50.620">
    <property type="entry name" value="HUPs"/>
    <property type="match status" value="1"/>
</dbReference>
<keyword evidence="4 9" id="KW-0547">Nucleotide-binding</keyword>
<dbReference type="CDD" id="cd07956">
    <property type="entry name" value="Anticodon_Ia_Arg"/>
    <property type="match status" value="1"/>
</dbReference>
<dbReference type="GO" id="GO:0004814">
    <property type="term" value="F:arginine-tRNA ligase activity"/>
    <property type="evidence" value="ECO:0007669"/>
    <property type="project" value="UniProtKB-UniRule"/>
</dbReference>
<comment type="catalytic activity">
    <reaction evidence="8 9">
        <text>tRNA(Arg) + L-arginine + ATP = L-arginyl-tRNA(Arg) + AMP + diphosphate</text>
        <dbReference type="Rhea" id="RHEA:20301"/>
        <dbReference type="Rhea" id="RHEA-COMP:9658"/>
        <dbReference type="Rhea" id="RHEA-COMP:9673"/>
        <dbReference type="ChEBI" id="CHEBI:30616"/>
        <dbReference type="ChEBI" id="CHEBI:32682"/>
        <dbReference type="ChEBI" id="CHEBI:33019"/>
        <dbReference type="ChEBI" id="CHEBI:78442"/>
        <dbReference type="ChEBI" id="CHEBI:78513"/>
        <dbReference type="ChEBI" id="CHEBI:456215"/>
        <dbReference type="EC" id="6.1.1.19"/>
    </reaction>
</comment>
<dbReference type="GO" id="GO:0006420">
    <property type="term" value="P:arginyl-tRNA aminoacylation"/>
    <property type="evidence" value="ECO:0007669"/>
    <property type="project" value="UniProtKB-UniRule"/>
</dbReference>
<dbReference type="Gene3D" id="1.10.730.10">
    <property type="entry name" value="Isoleucyl-tRNA Synthetase, Domain 1"/>
    <property type="match status" value="1"/>
</dbReference>
<gene>
    <name evidence="11" type="primary">argS_1</name>
    <name evidence="9" type="synonym">argS</name>
    <name evidence="11" type="ORF">SAMEA104305318_01984</name>
</gene>
<evidence type="ECO:0000256" key="1">
    <source>
        <dbReference type="ARBA" id="ARBA00005594"/>
    </source>
</evidence>
<protein>
    <recommendedName>
        <fullName evidence="9">Arginine--tRNA ligase</fullName>
        <ecNumber evidence="9">6.1.1.19</ecNumber>
    </recommendedName>
    <alternativeName>
        <fullName evidence="9">Arginyl-tRNA synthetase</fullName>
        <shortName evidence="9">ArgRS</shortName>
    </alternativeName>
</protein>
<dbReference type="Pfam" id="PF00750">
    <property type="entry name" value="tRNA-synt_1d"/>
    <property type="match status" value="1"/>
</dbReference>
<accession>A0A333V842</accession>
<dbReference type="InterPro" id="IPR005148">
    <property type="entry name" value="Arg-tRNA-synth_N"/>
</dbReference>
<dbReference type="GO" id="GO:0005524">
    <property type="term" value="F:ATP binding"/>
    <property type="evidence" value="ECO:0007669"/>
    <property type="project" value="UniProtKB-UniRule"/>
</dbReference>
<evidence type="ECO:0000313" key="11">
    <source>
        <dbReference type="EMBL" id="SST23225.1"/>
    </source>
</evidence>
<evidence type="ECO:0000256" key="10">
    <source>
        <dbReference type="RuleBase" id="RU363038"/>
    </source>
</evidence>
<dbReference type="SUPFAM" id="SSF52374">
    <property type="entry name" value="Nucleotidylyl transferase"/>
    <property type="match status" value="1"/>
</dbReference>
<dbReference type="PANTHER" id="PTHR11956">
    <property type="entry name" value="ARGINYL-TRNA SYNTHETASE"/>
    <property type="match status" value="1"/>
</dbReference>
<dbReference type="InterPro" id="IPR008909">
    <property type="entry name" value="DALR_anticod-bd"/>
</dbReference>
<keyword evidence="6 9" id="KW-0648">Protein biosynthesis</keyword>
<comment type="subunit">
    <text evidence="9">Monomer.</text>
</comment>
<dbReference type="Pfam" id="PF03485">
    <property type="entry name" value="Arg_tRNA_synt_N"/>
    <property type="match status" value="1"/>
</dbReference>
<dbReference type="InterPro" id="IPR009080">
    <property type="entry name" value="tRNAsynth_Ia_anticodon-bd"/>
</dbReference>
<dbReference type="CDD" id="cd00671">
    <property type="entry name" value="ArgRS_core"/>
    <property type="match status" value="1"/>
</dbReference>
<dbReference type="EMBL" id="UFMQ01000007">
    <property type="protein sequence ID" value="SST23225.1"/>
    <property type="molecule type" value="Genomic_DNA"/>
</dbReference>
<name>A0A333V842_ACIBA</name>
<evidence type="ECO:0000256" key="8">
    <source>
        <dbReference type="ARBA" id="ARBA00049339"/>
    </source>
</evidence>
<dbReference type="Gene3D" id="3.30.1360.70">
    <property type="entry name" value="Arginyl tRNA synthetase N-terminal domain"/>
    <property type="match status" value="1"/>
</dbReference>
<dbReference type="NCBIfam" id="TIGR00456">
    <property type="entry name" value="argS"/>
    <property type="match status" value="1"/>
</dbReference>
<evidence type="ECO:0000256" key="7">
    <source>
        <dbReference type="ARBA" id="ARBA00023146"/>
    </source>
</evidence>
<evidence type="ECO:0000256" key="4">
    <source>
        <dbReference type="ARBA" id="ARBA00022741"/>
    </source>
</evidence>
<evidence type="ECO:0000256" key="6">
    <source>
        <dbReference type="ARBA" id="ARBA00022917"/>
    </source>
</evidence>
<dbReference type="InterPro" id="IPR035684">
    <property type="entry name" value="ArgRS_core"/>
</dbReference>
<dbReference type="HAMAP" id="MF_00123">
    <property type="entry name" value="Arg_tRNA_synth"/>
    <property type="match status" value="1"/>
</dbReference>
<dbReference type="FunFam" id="1.10.730.10:FF:000006">
    <property type="entry name" value="Arginyl-tRNA synthetase 2, mitochondrial"/>
    <property type="match status" value="1"/>
</dbReference>
<dbReference type="SUPFAM" id="SSF55190">
    <property type="entry name" value="Arginyl-tRNA synthetase (ArgRS), N-terminal 'additional' domain"/>
    <property type="match status" value="1"/>
</dbReference>
<dbReference type="SMART" id="SM01016">
    <property type="entry name" value="Arg_tRNA_synt_N"/>
    <property type="match status" value="1"/>
</dbReference>
<reference evidence="11 12" key="1">
    <citation type="submission" date="2018-07" db="EMBL/GenBank/DDBJ databases">
        <authorList>
            <consortium name="Pathogen Informatics"/>
        </authorList>
    </citation>
    <scope>NUCLEOTIDE SEQUENCE [LARGE SCALE GENOMIC DNA]</scope>
    <source>
        <strain evidence="11 12">4300STDY7045823</strain>
    </source>
</reference>
<evidence type="ECO:0000256" key="2">
    <source>
        <dbReference type="ARBA" id="ARBA00022490"/>
    </source>
</evidence>
<dbReference type="GO" id="GO:0005737">
    <property type="term" value="C:cytoplasm"/>
    <property type="evidence" value="ECO:0007669"/>
    <property type="project" value="UniProtKB-SubCell"/>
</dbReference>
<dbReference type="RefSeq" id="WP_000604968.1">
    <property type="nucleotide sequence ID" value="NZ_CAXNZZ010000011.1"/>
</dbReference>
<keyword evidence="5 9" id="KW-0067">ATP-binding</keyword>
<evidence type="ECO:0000313" key="12">
    <source>
        <dbReference type="Proteomes" id="UP000252694"/>
    </source>
</evidence>